<dbReference type="SUPFAM" id="SSF55729">
    <property type="entry name" value="Acyl-CoA N-acyltransferases (Nat)"/>
    <property type="match status" value="1"/>
</dbReference>
<accession>A0A1T3NP81</accession>
<evidence type="ECO:0000313" key="2">
    <source>
        <dbReference type="Proteomes" id="UP000190037"/>
    </source>
</evidence>
<name>A0A1T3NP81_9ACTN</name>
<dbReference type="InterPro" id="IPR038764">
    <property type="entry name" value="GNAT_N_AcTrfase_prd"/>
</dbReference>
<dbReference type="OrthoDB" id="9797990at2"/>
<dbReference type="RefSeq" id="WP_078979818.1">
    <property type="nucleotide sequence ID" value="NZ_MWQN01000002.1"/>
</dbReference>
<dbReference type="GO" id="GO:0016740">
    <property type="term" value="F:transferase activity"/>
    <property type="evidence" value="ECO:0007669"/>
    <property type="project" value="UniProtKB-KW"/>
</dbReference>
<dbReference type="InterPro" id="IPR016181">
    <property type="entry name" value="Acyl_CoA_acyltransferase"/>
</dbReference>
<evidence type="ECO:0000313" key="1">
    <source>
        <dbReference type="EMBL" id="OPC78616.1"/>
    </source>
</evidence>
<gene>
    <name evidence="1" type="ORF">B4N89_31040</name>
</gene>
<dbReference type="STRING" id="159449.B4N89_31040"/>
<keyword evidence="2" id="KW-1185">Reference proteome</keyword>
<dbReference type="Proteomes" id="UP000190037">
    <property type="component" value="Unassembled WGS sequence"/>
</dbReference>
<dbReference type="PANTHER" id="PTHR41700">
    <property type="entry name" value="GCN5-RELATED N-ACETYLTRANSFERASE"/>
    <property type="match status" value="1"/>
</dbReference>
<sequence length="266" mass="28455">MSAPVLSAPAIRELHELDELEAVCALFCEIWGTPANNPPINVEQMRALSHAGNYVAGAYADGRLVGATVAFFGAPVARTMHSHITGALPGHAAGLALKLHQRDWALDHGLHRITWTYDPLIARNAHFNLAKLGGVIDAYLPNFYGAVDDAINAGTDTDRAMVGWDLAEPRVVAAARHVLIPVVVPPGAVAALTDHDGRPVLGRTDAEDLLVGVPADIEKLRHTDPATARDWRLALREVLAGLLADGARVTGFHGRSRYVLTRRPAA</sequence>
<dbReference type="PANTHER" id="PTHR41700:SF1">
    <property type="entry name" value="N-ACETYLTRANSFERASE DOMAIN-CONTAINING PROTEIN"/>
    <property type="match status" value="1"/>
</dbReference>
<comment type="caution">
    <text evidence="1">The sequence shown here is derived from an EMBL/GenBank/DDBJ whole genome shotgun (WGS) entry which is preliminary data.</text>
</comment>
<protein>
    <submittedName>
        <fullName evidence="1">GNAT family N-acetyltransferase</fullName>
    </submittedName>
</protein>
<reference evidence="1 2" key="1">
    <citation type="submission" date="2017-03" db="EMBL/GenBank/DDBJ databases">
        <title>Draft genome sequence of Streptomyces scabrisporus NF3, endophyte isolated from Amphipterygium adstringens.</title>
        <authorList>
            <person name="Vazquez M."/>
            <person name="Ceapa C.D."/>
            <person name="Rodriguez Luna D."/>
            <person name="Sanchez Esquivel S."/>
        </authorList>
    </citation>
    <scope>NUCLEOTIDE SEQUENCE [LARGE SCALE GENOMIC DNA]</scope>
    <source>
        <strain evidence="1 2">NF3</strain>
    </source>
</reference>
<proteinExistence type="predicted"/>
<dbReference type="AlphaFoldDB" id="A0A1T3NP81"/>
<keyword evidence="1" id="KW-0808">Transferase</keyword>
<organism evidence="1 2">
    <name type="scientific">Embleya scabrispora</name>
    <dbReference type="NCBI Taxonomy" id="159449"/>
    <lineage>
        <taxon>Bacteria</taxon>
        <taxon>Bacillati</taxon>
        <taxon>Actinomycetota</taxon>
        <taxon>Actinomycetes</taxon>
        <taxon>Kitasatosporales</taxon>
        <taxon>Streptomycetaceae</taxon>
        <taxon>Embleya</taxon>
    </lineage>
</organism>
<dbReference type="EMBL" id="MWQN01000002">
    <property type="protein sequence ID" value="OPC78616.1"/>
    <property type="molecule type" value="Genomic_DNA"/>
</dbReference>